<dbReference type="EMBL" id="AVBF01000028">
    <property type="protein sequence ID" value="KGP72563.1"/>
    <property type="molecule type" value="Genomic_DNA"/>
</dbReference>
<accession>A0A0A2TDR0</accession>
<dbReference type="eggNOG" id="ENOG5032V4R">
    <property type="taxonomic scope" value="Bacteria"/>
</dbReference>
<protein>
    <submittedName>
        <fullName evidence="1">Uncharacterized protein</fullName>
    </submittedName>
</protein>
<dbReference type="Proteomes" id="UP000030147">
    <property type="component" value="Unassembled WGS sequence"/>
</dbReference>
<name>A0A0A2TDR0_9BACI</name>
<sequence length="117" mass="14191">MKTIEKEKIVHEVVEGIYEAYPFLWEKFGQNGRERTTEDNYHHLNHLETTYQLNDLTFFLDYTEWLERVLTSRNVGTDLIIDNYQRLHHAAQELEDEEERCAYQRYLTKAIQHLQQS</sequence>
<evidence type="ECO:0000313" key="1">
    <source>
        <dbReference type="EMBL" id="KGP72563.1"/>
    </source>
</evidence>
<reference evidence="1 2" key="1">
    <citation type="journal article" date="2015" name="Stand. Genomic Sci.">
        <title>High quality draft genome sequence of the moderately halophilic bacterium Pontibacillus yanchengensis Y32(T) and comparison among Pontibacillus genomes.</title>
        <authorList>
            <person name="Huang J."/>
            <person name="Qiao Z.X."/>
            <person name="Tang J.W."/>
            <person name="Wang G."/>
        </authorList>
    </citation>
    <scope>NUCLEOTIDE SEQUENCE [LARGE SCALE GENOMIC DNA]</scope>
    <source>
        <strain evidence="1 2">Y32</strain>
    </source>
</reference>
<dbReference type="AlphaFoldDB" id="A0A0A2TDR0"/>
<organism evidence="1 2">
    <name type="scientific">Pontibacillus yanchengensis Y32</name>
    <dbReference type="NCBI Taxonomy" id="1385514"/>
    <lineage>
        <taxon>Bacteria</taxon>
        <taxon>Bacillati</taxon>
        <taxon>Bacillota</taxon>
        <taxon>Bacilli</taxon>
        <taxon>Bacillales</taxon>
        <taxon>Bacillaceae</taxon>
        <taxon>Pontibacillus</taxon>
    </lineage>
</organism>
<dbReference type="RefSeq" id="WP_036819694.1">
    <property type="nucleotide sequence ID" value="NZ_AVBF01000028.1"/>
</dbReference>
<proteinExistence type="predicted"/>
<dbReference type="STRING" id="1385514.N782_11835"/>
<comment type="caution">
    <text evidence="1">The sequence shown here is derived from an EMBL/GenBank/DDBJ whole genome shotgun (WGS) entry which is preliminary data.</text>
</comment>
<gene>
    <name evidence="1" type="ORF">N782_11835</name>
</gene>
<dbReference type="OrthoDB" id="2376384at2"/>
<keyword evidence="2" id="KW-1185">Reference proteome</keyword>
<evidence type="ECO:0000313" key="2">
    <source>
        <dbReference type="Proteomes" id="UP000030147"/>
    </source>
</evidence>